<evidence type="ECO:0000256" key="1">
    <source>
        <dbReference type="ARBA" id="ARBA00008045"/>
    </source>
</evidence>
<keyword evidence="3" id="KW-0175">Coiled coil</keyword>
<feature type="coiled-coil region" evidence="3">
    <location>
        <begin position="80"/>
        <end position="114"/>
    </location>
</feature>
<protein>
    <recommendedName>
        <fullName evidence="6">Prefoldin subunit 6</fullName>
    </recommendedName>
</protein>
<dbReference type="CDD" id="cd23161">
    <property type="entry name" value="Prefoldin_6"/>
    <property type="match status" value="1"/>
</dbReference>
<keyword evidence="5" id="KW-1185">Reference proteome</keyword>
<dbReference type="SUPFAM" id="SSF46579">
    <property type="entry name" value="Prefoldin"/>
    <property type="match status" value="1"/>
</dbReference>
<name>A0AAN8P998_PATCE</name>
<keyword evidence="2" id="KW-0143">Chaperone</keyword>
<dbReference type="GO" id="GO:0005737">
    <property type="term" value="C:cytoplasm"/>
    <property type="evidence" value="ECO:0007669"/>
    <property type="project" value="TreeGrafter"/>
</dbReference>
<dbReference type="Gene3D" id="1.10.287.370">
    <property type="match status" value="1"/>
</dbReference>
<evidence type="ECO:0000256" key="2">
    <source>
        <dbReference type="ARBA" id="ARBA00023186"/>
    </source>
</evidence>
<accession>A0AAN8P998</accession>
<dbReference type="GO" id="GO:0051131">
    <property type="term" value="P:chaperone-mediated protein complex assembly"/>
    <property type="evidence" value="ECO:0007669"/>
    <property type="project" value="TreeGrafter"/>
</dbReference>
<evidence type="ECO:0000313" key="4">
    <source>
        <dbReference type="EMBL" id="KAK6170488.1"/>
    </source>
</evidence>
<evidence type="ECO:0000256" key="3">
    <source>
        <dbReference type="SAM" id="Coils"/>
    </source>
</evidence>
<dbReference type="GO" id="GO:0006457">
    <property type="term" value="P:protein folding"/>
    <property type="evidence" value="ECO:0007669"/>
    <property type="project" value="InterPro"/>
</dbReference>
<organism evidence="4 5">
    <name type="scientific">Patella caerulea</name>
    <name type="common">Rayed Mediterranean limpet</name>
    <dbReference type="NCBI Taxonomy" id="87958"/>
    <lineage>
        <taxon>Eukaryota</taxon>
        <taxon>Metazoa</taxon>
        <taxon>Spiralia</taxon>
        <taxon>Lophotrochozoa</taxon>
        <taxon>Mollusca</taxon>
        <taxon>Gastropoda</taxon>
        <taxon>Patellogastropoda</taxon>
        <taxon>Patelloidea</taxon>
        <taxon>Patellidae</taxon>
        <taxon>Patella</taxon>
    </lineage>
</organism>
<evidence type="ECO:0008006" key="6">
    <source>
        <dbReference type="Google" id="ProtNLM"/>
    </source>
</evidence>
<dbReference type="InterPro" id="IPR009053">
    <property type="entry name" value="Prefoldin"/>
</dbReference>
<dbReference type="FunFam" id="1.10.287.370:FF:000003">
    <property type="entry name" value="Prefoldin subunit 6"/>
    <property type="match status" value="1"/>
</dbReference>
<comment type="caution">
    <text evidence="4">The sequence shown here is derived from an EMBL/GenBank/DDBJ whole genome shotgun (WGS) entry which is preliminary data.</text>
</comment>
<dbReference type="InterPro" id="IPR002777">
    <property type="entry name" value="PFD_beta-like"/>
</dbReference>
<reference evidence="4 5" key="1">
    <citation type="submission" date="2024-01" db="EMBL/GenBank/DDBJ databases">
        <title>The genome of the rayed Mediterranean limpet Patella caerulea (Linnaeus, 1758).</title>
        <authorList>
            <person name="Anh-Thu Weber A."/>
            <person name="Halstead-Nussloch G."/>
        </authorList>
    </citation>
    <scope>NUCLEOTIDE SEQUENCE [LARGE SCALE GENOMIC DNA]</scope>
    <source>
        <strain evidence="4">AATW-2023a</strain>
        <tissue evidence="4">Whole specimen</tissue>
    </source>
</reference>
<dbReference type="GO" id="GO:0051082">
    <property type="term" value="F:unfolded protein binding"/>
    <property type="evidence" value="ECO:0007669"/>
    <property type="project" value="InterPro"/>
</dbReference>
<dbReference type="PANTHER" id="PTHR21431:SF0">
    <property type="entry name" value="PREFOLDIN SUBUNIT 6"/>
    <property type="match status" value="1"/>
</dbReference>
<dbReference type="Pfam" id="PF01920">
    <property type="entry name" value="Prefoldin_2"/>
    <property type="match status" value="1"/>
</dbReference>
<proteinExistence type="inferred from homology"/>
<dbReference type="PANTHER" id="PTHR21431">
    <property type="entry name" value="PREFOLDIN SUBUNIT 6"/>
    <property type="match status" value="1"/>
</dbReference>
<dbReference type="GO" id="GO:0051087">
    <property type="term" value="F:protein-folding chaperone binding"/>
    <property type="evidence" value="ECO:0007669"/>
    <property type="project" value="TreeGrafter"/>
</dbReference>
<dbReference type="Proteomes" id="UP001347796">
    <property type="component" value="Unassembled WGS sequence"/>
</dbReference>
<dbReference type="EMBL" id="JAZGQO010000014">
    <property type="protein sequence ID" value="KAK6170488.1"/>
    <property type="molecule type" value="Genomic_DNA"/>
</dbReference>
<comment type="similarity">
    <text evidence="1">Belongs to the prefoldin subunit beta family.</text>
</comment>
<evidence type="ECO:0000313" key="5">
    <source>
        <dbReference type="Proteomes" id="UP001347796"/>
    </source>
</evidence>
<dbReference type="AlphaFoldDB" id="A0AAN8P998"/>
<gene>
    <name evidence="4" type="ORF">SNE40_018870</name>
</gene>
<sequence length="126" mass="14514">MAEGLQKRLESEVEKFQGVQKDLQKYISSRQKLEAQLSENTLVKAELDLIKDDGTVFKMIGPVLVKQELDEAKQNVQKRIDYINGEIKRHESLIKDLEKKQEAHKEVLSKLQHQFQQAQVKAATKA</sequence>
<dbReference type="GO" id="GO:0016272">
    <property type="term" value="C:prefoldin complex"/>
    <property type="evidence" value="ECO:0007669"/>
    <property type="project" value="InterPro"/>
</dbReference>